<evidence type="ECO:0000256" key="1">
    <source>
        <dbReference type="SAM" id="Phobius"/>
    </source>
</evidence>
<keyword evidence="1" id="KW-1133">Transmembrane helix</keyword>
<dbReference type="PANTHER" id="PTHR47411:SF3">
    <property type="entry name" value="I-BETA-1,3-N-ACETYLGLUCOSAMINYLTRANSFERASE"/>
    <property type="match status" value="1"/>
</dbReference>
<evidence type="ECO:0000313" key="3">
    <source>
        <dbReference type="WBParaSite" id="L893_g27918.t1"/>
    </source>
</evidence>
<evidence type="ECO:0000313" key="2">
    <source>
        <dbReference type="Proteomes" id="UP000095287"/>
    </source>
</evidence>
<dbReference type="PANTHER" id="PTHR47411">
    <property type="entry name" value="B3GNT1, BETA-1,3-N-ACETYLGUCOSAMINYLTRANSFERASE 1, HOMOLOG"/>
    <property type="match status" value="1"/>
</dbReference>
<dbReference type="WBParaSite" id="L893_g27918.t1">
    <property type="protein sequence ID" value="L893_g27918.t1"/>
    <property type="gene ID" value="L893_g27918"/>
</dbReference>
<protein>
    <submittedName>
        <fullName evidence="3">Glycosyltransferase family 92 protein</fullName>
    </submittedName>
</protein>
<accession>A0A1I7ZMI7</accession>
<keyword evidence="1" id="KW-0472">Membrane</keyword>
<name>A0A1I7ZMI7_9BILA</name>
<sequence>MRLPLLPIIFYTVLISVIVFVLYEFQKVDDEVEFPQIFSIDNVLPAGDIDNVLPAGEFDFNKLFELFPPARFQIREGIERHNEKYCVWYNYESSDYLRAHVSQEIPVVLTTFSTVNYLDRFYRQVQSWDGLISYTAFFDAQSGQTPGLLAWLHNCMPDVKKKVSVHLVWPQKENISSWGTTVRLR</sequence>
<dbReference type="AlphaFoldDB" id="A0A1I7ZMI7"/>
<dbReference type="Pfam" id="PF13896">
    <property type="entry name" value="Glyco_transf_49"/>
    <property type="match status" value="1"/>
</dbReference>
<dbReference type="Proteomes" id="UP000095287">
    <property type="component" value="Unplaced"/>
</dbReference>
<proteinExistence type="predicted"/>
<reference evidence="3" key="1">
    <citation type="submission" date="2016-11" db="UniProtKB">
        <authorList>
            <consortium name="WormBaseParasite"/>
        </authorList>
    </citation>
    <scope>IDENTIFICATION</scope>
</reference>
<feature type="transmembrane region" description="Helical" evidence="1">
    <location>
        <begin position="6"/>
        <end position="25"/>
    </location>
</feature>
<organism evidence="2 3">
    <name type="scientific">Steinernema glaseri</name>
    <dbReference type="NCBI Taxonomy" id="37863"/>
    <lineage>
        <taxon>Eukaryota</taxon>
        <taxon>Metazoa</taxon>
        <taxon>Ecdysozoa</taxon>
        <taxon>Nematoda</taxon>
        <taxon>Chromadorea</taxon>
        <taxon>Rhabditida</taxon>
        <taxon>Tylenchina</taxon>
        <taxon>Panagrolaimomorpha</taxon>
        <taxon>Strongyloidoidea</taxon>
        <taxon>Steinernematidae</taxon>
        <taxon>Steinernema</taxon>
    </lineage>
</organism>
<keyword evidence="2" id="KW-1185">Reference proteome</keyword>
<keyword evidence="1" id="KW-0812">Transmembrane</keyword>